<dbReference type="InterPro" id="IPR036390">
    <property type="entry name" value="WH_DNA-bd_sf"/>
</dbReference>
<protein>
    <submittedName>
        <fullName evidence="2">ArsR family transcriptional regulator</fullName>
    </submittedName>
</protein>
<dbReference type="InterPro" id="IPR011991">
    <property type="entry name" value="ArsR-like_HTH"/>
</dbReference>
<reference evidence="2 3" key="1">
    <citation type="submission" date="2018-11" db="EMBL/GenBank/DDBJ databases">
        <title>The draft genome sequence of Amphritea opalescens ANRC-JH13T.</title>
        <authorList>
            <person name="Fang Z."/>
            <person name="Zhang Y."/>
            <person name="Han X."/>
        </authorList>
    </citation>
    <scope>NUCLEOTIDE SEQUENCE [LARGE SCALE GENOMIC DNA]</scope>
    <source>
        <strain evidence="2 3">ANRC-JH13</strain>
    </source>
</reference>
<accession>A0A430KV75</accession>
<dbReference type="Pfam" id="PF01022">
    <property type="entry name" value="HTH_5"/>
    <property type="match status" value="1"/>
</dbReference>
<proteinExistence type="predicted"/>
<dbReference type="CDD" id="cd00090">
    <property type="entry name" value="HTH_ARSR"/>
    <property type="match status" value="1"/>
</dbReference>
<dbReference type="SUPFAM" id="SSF46785">
    <property type="entry name" value="Winged helix' DNA-binding domain"/>
    <property type="match status" value="1"/>
</dbReference>
<comment type="caution">
    <text evidence="2">The sequence shown here is derived from an EMBL/GenBank/DDBJ whole genome shotgun (WGS) entry which is preliminary data.</text>
</comment>
<dbReference type="AlphaFoldDB" id="A0A430KV75"/>
<organism evidence="2 3">
    <name type="scientific">Amphritea opalescens</name>
    <dbReference type="NCBI Taxonomy" id="2490544"/>
    <lineage>
        <taxon>Bacteria</taxon>
        <taxon>Pseudomonadati</taxon>
        <taxon>Pseudomonadota</taxon>
        <taxon>Gammaproteobacteria</taxon>
        <taxon>Oceanospirillales</taxon>
        <taxon>Oceanospirillaceae</taxon>
        <taxon>Amphritea</taxon>
    </lineage>
</organism>
<evidence type="ECO:0000259" key="1">
    <source>
        <dbReference type="PROSITE" id="PS50987"/>
    </source>
</evidence>
<dbReference type="PRINTS" id="PR00778">
    <property type="entry name" value="HTHARSR"/>
</dbReference>
<gene>
    <name evidence="2" type="ORF">EH243_03540</name>
</gene>
<name>A0A430KV75_9GAMM</name>
<dbReference type="InterPro" id="IPR036388">
    <property type="entry name" value="WH-like_DNA-bd_sf"/>
</dbReference>
<dbReference type="Proteomes" id="UP000283087">
    <property type="component" value="Unassembled WGS sequence"/>
</dbReference>
<evidence type="ECO:0000313" key="3">
    <source>
        <dbReference type="Proteomes" id="UP000283087"/>
    </source>
</evidence>
<keyword evidence="3" id="KW-1185">Reference proteome</keyword>
<dbReference type="OrthoDB" id="9793058at2"/>
<feature type="domain" description="HTH arsR-type" evidence="1">
    <location>
        <begin position="1"/>
        <end position="59"/>
    </location>
</feature>
<dbReference type="GO" id="GO:0003700">
    <property type="term" value="F:DNA-binding transcription factor activity"/>
    <property type="evidence" value="ECO:0007669"/>
    <property type="project" value="InterPro"/>
</dbReference>
<sequence>MQPTLFYRCLADETRLRCLLLSMSEQEFCVCELMQALGECQPKLSRHLATLKGSYYGYI</sequence>
<dbReference type="EMBL" id="RQXW01000002">
    <property type="protein sequence ID" value="RTE67366.1"/>
    <property type="molecule type" value="Genomic_DNA"/>
</dbReference>
<evidence type="ECO:0000313" key="2">
    <source>
        <dbReference type="EMBL" id="RTE67366.1"/>
    </source>
</evidence>
<dbReference type="PROSITE" id="PS50987">
    <property type="entry name" value="HTH_ARSR_2"/>
    <property type="match status" value="1"/>
</dbReference>
<dbReference type="Gene3D" id="1.10.10.10">
    <property type="entry name" value="Winged helix-like DNA-binding domain superfamily/Winged helix DNA-binding domain"/>
    <property type="match status" value="1"/>
</dbReference>
<dbReference type="InterPro" id="IPR001845">
    <property type="entry name" value="HTH_ArsR_DNA-bd_dom"/>
</dbReference>